<reference evidence="1" key="1">
    <citation type="submission" date="2024-06" db="EMBL/GenBank/DDBJ databases">
        <title>Draft Genome Sequence of Deinococcus sonorensis Type Strain KR-87, a Biofilm Producing Representative of the Genus Deinococcus.</title>
        <authorList>
            <person name="Boren L.S."/>
            <person name="Grosso R.A."/>
            <person name="Hugenberg-Cox A.N."/>
            <person name="Hill J.T.E."/>
            <person name="Albert C.M."/>
            <person name="Tuohy J.M."/>
        </authorList>
    </citation>
    <scope>NUCLEOTIDE SEQUENCE</scope>
    <source>
        <strain evidence="1">KR-87</strain>
        <plasmid evidence="1">pDson02</plasmid>
    </source>
</reference>
<name>A0AAU7UGN4_9DEIO</name>
<dbReference type="KEGG" id="dsc:ABOD76_20615"/>
<evidence type="ECO:0000313" key="1">
    <source>
        <dbReference type="EMBL" id="XBV87454.1"/>
    </source>
</evidence>
<sequence>MTIRTRRYRQPTEVDLAVEDLPRVERRARTAITTALTAELELEMRLLSSPDGRAERWAMLAEAMQRAAEPSGWRVEGPNYGQSLIEAHNRFGGYLDLRLVDGELMLISGWSGGGVLGRHVFELAPGVAEALAGQQ</sequence>
<dbReference type="AlphaFoldDB" id="A0AAU7UGN4"/>
<organism evidence="1">
    <name type="scientific">Deinococcus sonorensis KR-87</name>
    <dbReference type="NCBI Taxonomy" id="694439"/>
    <lineage>
        <taxon>Bacteria</taxon>
        <taxon>Thermotogati</taxon>
        <taxon>Deinococcota</taxon>
        <taxon>Deinococci</taxon>
        <taxon>Deinococcales</taxon>
        <taxon>Deinococcaceae</taxon>
        <taxon>Deinococcus</taxon>
    </lineage>
</organism>
<geneLocation type="plasmid" evidence="1">
    <name>pDson02</name>
</geneLocation>
<protein>
    <submittedName>
        <fullName evidence="1">Uncharacterized protein</fullName>
    </submittedName>
</protein>
<dbReference type="EMBL" id="CP158300">
    <property type="protein sequence ID" value="XBV87454.1"/>
    <property type="molecule type" value="Genomic_DNA"/>
</dbReference>
<proteinExistence type="predicted"/>
<dbReference type="RefSeq" id="WP_350245603.1">
    <property type="nucleotide sequence ID" value="NZ_CP158300.1"/>
</dbReference>
<gene>
    <name evidence="1" type="ORF">ABOD76_20615</name>
</gene>
<accession>A0AAU7UGN4</accession>
<keyword evidence="1" id="KW-0614">Plasmid</keyword>